<reference evidence="6" key="1">
    <citation type="submission" date="2016-11" db="EMBL/GenBank/DDBJ databases">
        <authorList>
            <person name="Varghese N."/>
            <person name="Submissions S."/>
        </authorList>
    </citation>
    <scope>NUCLEOTIDE SEQUENCE [LARGE SCALE GENOMIC DNA]</scope>
    <source>
        <strain evidence="6">DSM 22212</strain>
    </source>
</reference>
<dbReference type="InterPro" id="IPR028098">
    <property type="entry name" value="Glyco_trans_4-like_N"/>
</dbReference>
<keyword evidence="6" id="KW-1185">Reference proteome</keyword>
<dbReference type="PANTHER" id="PTHR12526">
    <property type="entry name" value="GLYCOSYLTRANSFERASE"/>
    <property type="match status" value="1"/>
</dbReference>
<proteinExistence type="predicted"/>
<sequence length="411" mass="46408">MLNHLEEARMARQGAYILRKRAIACLSMPVSQTKRPLHIVYLITRADELGGAQMHVLDLARGFRAKGYRITILGGQRGSFAELVQAEGIPYKQVPFLQRAIHPWRDARCLLALRHLLRRLQPDLVSTHSSKAGWIGRLVARSLGIPVIFTAHGWAFTEGVPSRQRWLFRWAERVAAPFADKIITVSEYDRQLALRYRIAAPDRLVTVYNGIPDVPDHLLACPQVQQGKAVRLIMVARFSPQKDHALVLRALAGLRTLPWQLEFIGDGPLRPACEQLTRQLQLNDRVYFLGEHRNVAERLARAHIFVLASNYEGFPLSILEAMRAALPVVAADVSGVRESVQHGETGLLFPRGNVAALRACLQTLMVHPAMRQSMGQAGRKRYKAYFTLDHMLTDTEQVYQEVFAKSARKDR</sequence>
<dbReference type="Pfam" id="PF00534">
    <property type="entry name" value="Glycos_transf_1"/>
    <property type="match status" value="1"/>
</dbReference>
<dbReference type="AlphaFoldDB" id="A0A1M6VF75"/>
<evidence type="ECO:0000256" key="2">
    <source>
        <dbReference type="ARBA" id="ARBA00022679"/>
    </source>
</evidence>
<evidence type="ECO:0000313" key="6">
    <source>
        <dbReference type="Proteomes" id="UP000185812"/>
    </source>
</evidence>
<keyword evidence="1" id="KW-0328">Glycosyltransferase</keyword>
<dbReference type="STRING" id="633813.SAMN04488087_2016"/>
<evidence type="ECO:0000259" key="3">
    <source>
        <dbReference type="Pfam" id="PF00534"/>
    </source>
</evidence>
<dbReference type="Proteomes" id="UP000185812">
    <property type="component" value="Unassembled WGS sequence"/>
</dbReference>
<dbReference type="SUPFAM" id="SSF53756">
    <property type="entry name" value="UDP-Glycosyltransferase/glycogen phosphorylase"/>
    <property type="match status" value="1"/>
</dbReference>
<name>A0A1M6VF75_9BACT</name>
<feature type="domain" description="Glycosyltransferase subfamily 4-like N-terminal" evidence="4">
    <location>
        <begin position="50"/>
        <end position="211"/>
    </location>
</feature>
<evidence type="ECO:0000259" key="4">
    <source>
        <dbReference type="Pfam" id="PF13439"/>
    </source>
</evidence>
<dbReference type="GO" id="GO:0016757">
    <property type="term" value="F:glycosyltransferase activity"/>
    <property type="evidence" value="ECO:0007669"/>
    <property type="project" value="UniProtKB-KW"/>
</dbReference>
<gene>
    <name evidence="5" type="ORF">SAMN04488087_2016</name>
</gene>
<dbReference type="InterPro" id="IPR001296">
    <property type="entry name" value="Glyco_trans_1"/>
</dbReference>
<dbReference type="Gene3D" id="3.40.50.2000">
    <property type="entry name" value="Glycogen Phosphorylase B"/>
    <property type="match status" value="2"/>
</dbReference>
<evidence type="ECO:0000256" key="1">
    <source>
        <dbReference type="ARBA" id="ARBA00022676"/>
    </source>
</evidence>
<protein>
    <submittedName>
        <fullName evidence="5">Glycosyltransferase involved in cell wall bisynthesis</fullName>
    </submittedName>
</protein>
<evidence type="ECO:0000313" key="5">
    <source>
        <dbReference type="EMBL" id="SHK80197.1"/>
    </source>
</evidence>
<dbReference type="Pfam" id="PF13439">
    <property type="entry name" value="Glyco_transf_4"/>
    <property type="match status" value="1"/>
</dbReference>
<dbReference type="CDD" id="cd03808">
    <property type="entry name" value="GT4_CapM-like"/>
    <property type="match status" value="1"/>
</dbReference>
<organism evidence="5 6">
    <name type="scientific">Rhodothermus profundi</name>
    <dbReference type="NCBI Taxonomy" id="633813"/>
    <lineage>
        <taxon>Bacteria</taxon>
        <taxon>Pseudomonadati</taxon>
        <taxon>Rhodothermota</taxon>
        <taxon>Rhodothermia</taxon>
        <taxon>Rhodothermales</taxon>
        <taxon>Rhodothermaceae</taxon>
        <taxon>Rhodothermus</taxon>
    </lineage>
</organism>
<accession>A0A1M6VF75</accession>
<feature type="domain" description="Glycosyl transferase family 1" evidence="3">
    <location>
        <begin position="228"/>
        <end position="381"/>
    </location>
</feature>
<keyword evidence="2 5" id="KW-0808">Transferase</keyword>
<dbReference type="PANTHER" id="PTHR12526:SF510">
    <property type="entry name" value="D-INOSITOL 3-PHOSPHATE GLYCOSYLTRANSFERASE"/>
    <property type="match status" value="1"/>
</dbReference>
<dbReference type="EMBL" id="FRAU01000006">
    <property type="protein sequence ID" value="SHK80197.1"/>
    <property type="molecule type" value="Genomic_DNA"/>
</dbReference>